<organism evidence="1">
    <name type="scientific">Anguilla anguilla</name>
    <name type="common">European freshwater eel</name>
    <name type="synonym">Muraena anguilla</name>
    <dbReference type="NCBI Taxonomy" id="7936"/>
    <lineage>
        <taxon>Eukaryota</taxon>
        <taxon>Metazoa</taxon>
        <taxon>Chordata</taxon>
        <taxon>Craniata</taxon>
        <taxon>Vertebrata</taxon>
        <taxon>Euteleostomi</taxon>
        <taxon>Actinopterygii</taxon>
        <taxon>Neopterygii</taxon>
        <taxon>Teleostei</taxon>
        <taxon>Anguilliformes</taxon>
        <taxon>Anguillidae</taxon>
        <taxon>Anguilla</taxon>
    </lineage>
</organism>
<sequence>MRTACVLNLPMNKGKTTSLCDQIQPFLLCPQTSKMVVVKTSKAQTSHLFWHFILKYIHRFF</sequence>
<dbReference type="EMBL" id="GBXM01015758">
    <property type="protein sequence ID" value="JAH92819.1"/>
    <property type="molecule type" value="Transcribed_RNA"/>
</dbReference>
<reference evidence="1" key="2">
    <citation type="journal article" date="2015" name="Fish Shellfish Immunol.">
        <title>Early steps in the European eel (Anguilla anguilla)-Vibrio vulnificus interaction in the gills: Role of the RtxA13 toxin.</title>
        <authorList>
            <person name="Callol A."/>
            <person name="Pajuelo D."/>
            <person name="Ebbesson L."/>
            <person name="Teles M."/>
            <person name="MacKenzie S."/>
            <person name="Amaro C."/>
        </authorList>
    </citation>
    <scope>NUCLEOTIDE SEQUENCE</scope>
</reference>
<proteinExistence type="predicted"/>
<reference evidence="1" key="1">
    <citation type="submission" date="2014-11" db="EMBL/GenBank/DDBJ databases">
        <authorList>
            <person name="Amaro Gonzalez C."/>
        </authorList>
    </citation>
    <scope>NUCLEOTIDE SEQUENCE</scope>
</reference>
<dbReference type="AlphaFoldDB" id="A0A0E9WQY8"/>
<evidence type="ECO:0000313" key="1">
    <source>
        <dbReference type="EMBL" id="JAH92819.1"/>
    </source>
</evidence>
<protein>
    <submittedName>
        <fullName evidence="1">Uncharacterized protein</fullName>
    </submittedName>
</protein>
<name>A0A0E9WQY8_ANGAN</name>
<accession>A0A0E9WQY8</accession>